<dbReference type="OrthoDB" id="43333at2157"/>
<feature type="domain" description="CBS" evidence="3">
    <location>
        <begin position="73"/>
        <end position="132"/>
    </location>
</feature>
<dbReference type="PANTHER" id="PTHR43080">
    <property type="entry name" value="CBS DOMAIN-CONTAINING PROTEIN CBSX3, MITOCHONDRIAL"/>
    <property type="match status" value="1"/>
</dbReference>
<evidence type="ECO:0000259" key="3">
    <source>
        <dbReference type="PROSITE" id="PS51371"/>
    </source>
</evidence>
<organism evidence="4 5">
    <name type="scientific">Metallosphaera tengchongensis</name>
    <dbReference type="NCBI Taxonomy" id="1532350"/>
    <lineage>
        <taxon>Archaea</taxon>
        <taxon>Thermoproteota</taxon>
        <taxon>Thermoprotei</taxon>
        <taxon>Sulfolobales</taxon>
        <taxon>Sulfolobaceae</taxon>
        <taxon>Metallosphaera</taxon>
    </lineage>
</organism>
<dbReference type="Gene3D" id="3.10.580.10">
    <property type="entry name" value="CBS-domain"/>
    <property type="match status" value="1"/>
</dbReference>
<gene>
    <name evidence="4" type="ORF">GWK48_06545</name>
</gene>
<dbReference type="SUPFAM" id="SSF54631">
    <property type="entry name" value="CBS-domain pair"/>
    <property type="match status" value="1"/>
</dbReference>
<protein>
    <submittedName>
        <fullName evidence="4">CBS domain-containing protein</fullName>
    </submittedName>
</protein>
<sequence>MASIVKQLISKNPITVEKGTSTLKVIEIMASNNVGSVIIMESGKLAGIITERDVIRGIAKGVSIVQPVEEFGTMKDLVTVREDDTIYTAVKKMAEKNLRHLIVVDKSGNLRGVISVRDIIRESHVLKAISDVEREEFVGSD</sequence>
<dbReference type="CDD" id="cd09836">
    <property type="entry name" value="CBS_pair_arch"/>
    <property type="match status" value="1"/>
</dbReference>
<keyword evidence="1 2" id="KW-0129">CBS domain</keyword>
<dbReference type="KEGG" id="mten:GWK48_06545"/>
<accession>A0A6N0NV67</accession>
<dbReference type="PANTHER" id="PTHR43080:SF2">
    <property type="entry name" value="CBS DOMAIN-CONTAINING PROTEIN"/>
    <property type="match status" value="1"/>
</dbReference>
<dbReference type="InterPro" id="IPR000644">
    <property type="entry name" value="CBS_dom"/>
</dbReference>
<dbReference type="AlphaFoldDB" id="A0A6N0NV67"/>
<evidence type="ECO:0000313" key="5">
    <source>
        <dbReference type="Proteomes" id="UP000509301"/>
    </source>
</evidence>
<dbReference type="SMART" id="SM00116">
    <property type="entry name" value="CBS"/>
    <property type="match status" value="2"/>
</dbReference>
<keyword evidence="5" id="KW-1185">Reference proteome</keyword>
<dbReference type="Proteomes" id="UP000509301">
    <property type="component" value="Chromosome"/>
</dbReference>
<dbReference type="EMBL" id="CP049074">
    <property type="protein sequence ID" value="QKR00077.1"/>
    <property type="molecule type" value="Genomic_DNA"/>
</dbReference>
<dbReference type="RefSeq" id="WP_174630708.1">
    <property type="nucleotide sequence ID" value="NZ_CP049074.1"/>
</dbReference>
<dbReference type="InterPro" id="IPR046342">
    <property type="entry name" value="CBS_dom_sf"/>
</dbReference>
<evidence type="ECO:0000313" key="4">
    <source>
        <dbReference type="EMBL" id="QKR00077.1"/>
    </source>
</evidence>
<reference evidence="4 5" key="1">
    <citation type="submission" date="2020-02" db="EMBL/GenBank/DDBJ databases">
        <title>Comparative genome analysis reveals the metabolism and evolution of the thermophilic archaeal genus Metallosphaera.</title>
        <authorList>
            <person name="Jiang C."/>
        </authorList>
    </citation>
    <scope>NUCLEOTIDE SEQUENCE [LARGE SCALE GENOMIC DNA]</scope>
    <source>
        <strain evidence="4 5">Ric-A</strain>
    </source>
</reference>
<evidence type="ECO:0000256" key="2">
    <source>
        <dbReference type="PROSITE-ProRule" id="PRU00703"/>
    </source>
</evidence>
<dbReference type="InterPro" id="IPR051257">
    <property type="entry name" value="Diverse_CBS-Domain"/>
</dbReference>
<dbReference type="GeneID" id="55641593"/>
<dbReference type="PROSITE" id="PS51371">
    <property type="entry name" value="CBS"/>
    <property type="match status" value="2"/>
</dbReference>
<name>A0A6N0NV67_9CREN</name>
<dbReference type="Pfam" id="PF00571">
    <property type="entry name" value="CBS"/>
    <property type="match status" value="2"/>
</dbReference>
<proteinExistence type="predicted"/>
<evidence type="ECO:0000256" key="1">
    <source>
        <dbReference type="ARBA" id="ARBA00023122"/>
    </source>
</evidence>
<feature type="domain" description="CBS" evidence="3">
    <location>
        <begin position="9"/>
        <end position="64"/>
    </location>
</feature>